<evidence type="ECO:0000313" key="5">
    <source>
        <dbReference type="Proteomes" id="UP000530928"/>
    </source>
</evidence>
<keyword evidence="2" id="KW-1133">Transmembrane helix</keyword>
<evidence type="ECO:0000256" key="1">
    <source>
        <dbReference type="SAM" id="MobiDB-lite"/>
    </source>
</evidence>
<feature type="region of interest" description="Disordered" evidence="1">
    <location>
        <begin position="151"/>
        <end position="196"/>
    </location>
</feature>
<dbReference type="RefSeq" id="WP_181612435.1">
    <property type="nucleotide sequence ID" value="NZ_BAABAM010000005.1"/>
</dbReference>
<comment type="caution">
    <text evidence="4">The sequence shown here is derived from an EMBL/GenBank/DDBJ whole genome shotgun (WGS) entry which is preliminary data.</text>
</comment>
<dbReference type="AlphaFoldDB" id="A0A7W0CM23"/>
<feature type="region of interest" description="Disordered" evidence="1">
    <location>
        <begin position="1"/>
        <end position="115"/>
    </location>
</feature>
<feature type="compositionally biased region" description="Low complexity" evidence="1">
    <location>
        <begin position="36"/>
        <end position="65"/>
    </location>
</feature>
<evidence type="ECO:0000259" key="3">
    <source>
        <dbReference type="Pfam" id="PF10708"/>
    </source>
</evidence>
<reference evidence="4 5" key="1">
    <citation type="submission" date="2020-07" db="EMBL/GenBank/DDBJ databases">
        <title>Genomic Encyclopedia of Type Strains, Phase IV (KMG-IV): sequencing the most valuable type-strain genomes for metagenomic binning, comparative biology and taxonomic classification.</title>
        <authorList>
            <person name="Goeker M."/>
        </authorList>
    </citation>
    <scope>NUCLEOTIDE SEQUENCE [LARGE SCALE GENOMIC DNA]</scope>
    <source>
        <strain evidence="4 5">DSM 45533</strain>
    </source>
</reference>
<accession>A0A7W0CM23</accession>
<keyword evidence="2" id="KW-0472">Membrane</keyword>
<dbReference type="Proteomes" id="UP000530928">
    <property type="component" value="Unassembled WGS sequence"/>
</dbReference>
<evidence type="ECO:0000313" key="4">
    <source>
        <dbReference type="EMBL" id="MBA2893643.1"/>
    </source>
</evidence>
<feature type="compositionally biased region" description="Low complexity" evidence="1">
    <location>
        <begin position="76"/>
        <end position="90"/>
    </location>
</feature>
<keyword evidence="5" id="KW-1185">Reference proteome</keyword>
<protein>
    <recommendedName>
        <fullName evidence="3">DUF2510 domain-containing protein</fullName>
    </recommendedName>
</protein>
<keyword evidence="2" id="KW-0812">Transmembrane</keyword>
<gene>
    <name evidence="4" type="ORF">HNR30_005004</name>
</gene>
<name>A0A7W0CM23_9ACTN</name>
<proteinExistence type="predicted"/>
<organism evidence="4 5">
    <name type="scientific">Nonomuraea soli</name>
    <dbReference type="NCBI Taxonomy" id="1032476"/>
    <lineage>
        <taxon>Bacteria</taxon>
        <taxon>Bacillati</taxon>
        <taxon>Actinomycetota</taxon>
        <taxon>Actinomycetes</taxon>
        <taxon>Streptosporangiales</taxon>
        <taxon>Streptosporangiaceae</taxon>
        <taxon>Nonomuraea</taxon>
    </lineage>
</organism>
<dbReference type="Pfam" id="PF10708">
    <property type="entry name" value="DUF2510"/>
    <property type="match status" value="1"/>
</dbReference>
<evidence type="ECO:0000256" key="2">
    <source>
        <dbReference type="SAM" id="Phobius"/>
    </source>
</evidence>
<feature type="transmembrane region" description="Helical" evidence="2">
    <location>
        <begin position="123"/>
        <end position="145"/>
    </location>
</feature>
<feature type="compositionally biased region" description="Polar residues" evidence="1">
    <location>
        <begin position="99"/>
        <end position="112"/>
    </location>
</feature>
<dbReference type="InterPro" id="IPR018929">
    <property type="entry name" value="DUF2510"/>
</dbReference>
<sequence length="366" mass="39986">MTSQTPAGWYPDPYGSPLLRWWDGNQWTDATHPLEQPAAGAAQQPSGPQQHQQPQHQPQPQSGGPYESVNPANPTQQYGQPMYGQNQYGPYGQGGSQPNWGTAQLPQPSFGGQQPPKRSVLPWVLGGVAALLLVGLIATVAIFLVNREEPSRALPEPQRTEEPQPQPTEEPSAQPTDPPQQGAVELPEPADGRITDTRTGLSYEVPEGWQVPAADEVNGSDPRMQSWTSAVQAISQEKYDGESDWVGNIYTGTLNQLYPYSGADSLKGTAATVFVDFSRFYSSVKNTHKILKNESMKVGDREAWLVEFEFDFTEESEAKGYKWKKEHGALVLVDKPGSEPSLVYISVPDNLGTDVVAKVLSSLKTS</sequence>
<feature type="domain" description="DUF2510" evidence="3">
    <location>
        <begin position="7"/>
        <end position="39"/>
    </location>
</feature>
<dbReference type="EMBL" id="JACDUR010000005">
    <property type="protein sequence ID" value="MBA2893643.1"/>
    <property type="molecule type" value="Genomic_DNA"/>
</dbReference>